<dbReference type="EMBL" id="QXFY01002577">
    <property type="protein sequence ID" value="KAE9295311.1"/>
    <property type="molecule type" value="Genomic_DNA"/>
</dbReference>
<gene>
    <name evidence="2" type="ORF">PF008_g24299</name>
</gene>
<reference evidence="2 3" key="1">
    <citation type="submission" date="2018-09" db="EMBL/GenBank/DDBJ databases">
        <title>Genomic investigation of the strawberry pathogen Phytophthora fragariae indicates pathogenicity is determined by transcriptional variation in three key races.</title>
        <authorList>
            <person name="Adams T.M."/>
            <person name="Armitage A.D."/>
            <person name="Sobczyk M.K."/>
            <person name="Bates H.J."/>
            <person name="Dunwell J.M."/>
            <person name="Nellist C.F."/>
            <person name="Harrison R.J."/>
        </authorList>
    </citation>
    <scope>NUCLEOTIDE SEQUENCE [LARGE SCALE GENOMIC DNA]</scope>
    <source>
        <strain evidence="2 3">NOV-77</strain>
    </source>
</reference>
<evidence type="ECO:0000313" key="2">
    <source>
        <dbReference type="EMBL" id="KAE9295311.1"/>
    </source>
</evidence>
<evidence type="ECO:0000256" key="1">
    <source>
        <dbReference type="SAM" id="MobiDB-lite"/>
    </source>
</evidence>
<sequence length="66" mass="7620">MHVPPALDTFRRRGGTQDYPWHQGLIQAKLVPRKAARFPLKPMTCMHSGRQPHRDNNDALLLMPTF</sequence>
<proteinExistence type="predicted"/>
<evidence type="ECO:0000313" key="3">
    <source>
        <dbReference type="Proteomes" id="UP000486351"/>
    </source>
</evidence>
<protein>
    <submittedName>
        <fullName evidence="2">Uncharacterized protein</fullName>
    </submittedName>
</protein>
<dbReference type="AlphaFoldDB" id="A0A6G0QNB4"/>
<organism evidence="2 3">
    <name type="scientific">Phytophthora fragariae</name>
    <dbReference type="NCBI Taxonomy" id="53985"/>
    <lineage>
        <taxon>Eukaryota</taxon>
        <taxon>Sar</taxon>
        <taxon>Stramenopiles</taxon>
        <taxon>Oomycota</taxon>
        <taxon>Peronosporomycetes</taxon>
        <taxon>Peronosporales</taxon>
        <taxon>Peronosporaceae</taxon>
        <taxon>Phytophthora</taxon>
    </lineage>
</organism>
<feature type="region of interest" description="Disordered" evidence="1">
    <location>
        <begin position="43"/>
        <end position="66"/>
    </location>
</feature>
<accession>A0A6G0QNB4</accession>
<comment type="caution">
    <text evidence="2">The sequence shown here is derived from an EMBL/GenBank/DDBJ whole genome shotgun (WGS) entry which is preliminary data.</text>
</comment>
<name>A0A6G0QNB4_9STRA</name>
<dbReference type="Proteomes" id="UP000486351">
    <property type="component" value="Unassembled WGS sequence"/>
</dbReference>